<accession>A0A1H3HWN0</accession>
<dbReference type="Proteomes" id="UP000183918">
    <property type="component" value="Unassembled WGS sequence"/>
</dbReference>
<dbReference type="OrthoDB" id="1663583at2"/>
<dbReference type="eggNOG" id="COG5464">
    <property type="taxonomic scope" value="Bacteria"/>
</dbReference>
<dbReference type="STRING" id="1122142.SAMN02910414_00958"/>
<reference evidence="2 3" key="1">
    <citation type="submission" date="2016-10" db="EMBL/GenBank/DDBJ databases">
        <authorList>
            <person name="de Groot N.N."/>
        </authorList>
    </citation>
    <scope>NUCLEOTIDE SEQUENCE [LARGE SCALE GENOMIC DNA]</scope>
    <source>
        <strain evidence="2 3">DSM 14045</strain>
    </source>
</reference>
<protein>
    <recommendedName>
        <fullName evidence="4">PD-(D/E)XK nuclease family transposase</fullName>
    </recommendedName>
</protein>
<evidence type="ECO:0000256" key="1">
    <source>
        <dbReference type="SAM" id="MobiDB-lite"/>
    </source>
</evidence>
<sequence length="320" mass="36689">MKNKKYSTPNHLANSLDNSSQNAQYDKHAKEILANKQVLSRILSATVAEYKDVPLDVISSLIGDDLEIGKHYLEPLAKVRELNTESTIPGEGRVTYDIKFSAKLPNKNDTISLIINVEAQRKFNTPYDIVTRAVFYTCRMISEQLETEFSIGKNHSYDDIKKVYSIWICMNTPEDIANSITEFKMTKNSIYGTFNREVRYDLQSVIIVCLGKNPLQTDNDFLGALETIFTEDFDSATKKKRLKENFNFELDNEIDGRLMDMCNLSQGIREEGIDIGVNQTLFMLVDEKTYTLEQAYQKTSLSPEEFNKAYAEWLENNKQS</sequence>
<evidence type="ECO:0008006" key="4">
    <source>
        <dbReference type="Google" id="ProtNLM"/>
    </source>
</evidence>
<keyword evidence="3" id="KW-1185">Reference proteome</keyword>
<dbReference type="EMBL" id="FNPG01000010">
    <property type="protein sequence ID" value="SDY19144.1"/>
    <property type="molecule type" value="Genomic_DNA"/>
</dbReference>
<organism evidence="2 3">
    <name type="scientific">Lachnobacterium bovis DSM 14045</name>
    <dbReference type="NCBI Taxonomy" id="1122142"/>
    <lineage>
        <taxon>Bacteria</taxon>
        <taxon>Bacillati</taxon>
        <taxon>Bacillota</taxon>
        <taxon>Clostridia</taxon>
        <taxon>Lachnospirales</taxon>
        <taxon>Lachnospiraceae</taxon>
        <taxon>Lachnobacterium</taxon>
    </lineage>
</organism>
<evidence type="ECO:0000313" key="3">
    <source>
        <dbReference type="Proteomes" id="UP000183918"/>
    </source>
</evidence>
<dbReference type="AlphaFoldDB" id="A0A1H3HWN0"/>
<name>A0A1H3HWN0_9FIRM</name>
<evidence type="ECO:0000313" key="2">
    <source>
        <dbReference type="EMBL" id="SDY19144.1"/>
    </source>
</evidence>
<feature type="region of interest" description="Disordered" evidence="1">
    <location>
        <begin position="1"/>
        <end position="21"/>
    </location>
</feature>
<gene>
    <name evidence="2" type="ORF">SAMN02910414_00958</name>
</gene>
<dbReference type="RefSeq" id="WP_074716623.1">
    <property type="nucleotide sequence ID" value="NZ_FNPG01000010.1"/>
</dbReference>
<proteinExistence type="predicted"/>